<dbReference type="Proteomes" id="UP001470230">
    <property type="component" value="Unassembled WGS sequence"/>
</dbReference>
<keyword evidence="1" id="KW-0472">Membrane</keyword>
<keyword evidence="3" id="KW-1185">Reference proteome</keyword>
<gene>
    <name evidence="2" type="ORF">M9Y10_006256</name>
</gene>
<evidence type="ECO:0000256" key="1">
    <source>
        <dbReference type="SAM" id="Phobius"/>
    </source>
</evidence>
<evidence type="ECO:0000313" key="3">
    <source>
        <dbReference type="Proteomes" id="UP001470230"/>
    </source>
</evidence>
<feature type="transmembrane region" description="Helical" evidence="1">
    <location>
        <begin position="12"/>
        <end position="32"/>
    </location>
</feature>
<protein>
    <submittedName>
        <fullName evidence="2">Glucose import</fullName>
    </submittedName>
</protein>
<comment type="caution">
    <text evidence="2">The sequence shown here is derived from an EMBL/GenBank/DDBJ whole genome shotgun (WGS) entry which is preliminary data.</text>
</comment>
<organism evidence="2 3">
    <name type="scientific">Tritrichomonas musculus</name>
    <dbReference type="NCBI Taxonomy" id="1915356"/>
    <lineage>
        <taxon>Eukaryota</taxon>
        <taxon>Metamonada</taxon>
        <taxon>Parabasalia</taxon>
        <taxon>Tritrichomonadida</taxon>
        <taxon>Tritrichomonadidae</taxon>
        <taxon>Tritrichomonas</taxon>
    </lineage>
</organism>
<keyword evidence="1" id="KW-1133">Transmembrane helix</keyword>
<feature type="transmembrane region" description="Helical" evidence="1">
    <location>
        <begin position="53"/>
        <end position="73"/>
    </location>
</feature>
<keyword evidence="1" id="KW-0812">Transmembrane</keyword>
<proteinExistence type="predicted"/>
<evidence type="ECO:0000313" key="2">
    <source>
        <dbReference type="EMBL" id="KAK8876072.1"/>
    </source>
</evidence>
<feature type="transmembrane region" description="Helical" evidence="1">
    <location>
        <begin position="79"/>
        <end position="98"/>
    </location>
</feature>
<name>A0ABR2JDP5_9EUKA</name>
<sequence length="99" mass="11494">MVSFSRALSYTLVHMLGSFTFGFITIFPTPGVRSMQVEWPYFNSIVDQQSIRFFNSFAPLFASLGGFLVHILIRYVFNSHRRIVICILNVFGVVIWLYF</sequence>
<accession>A0ABR2JDP5</accession>
<dbReference type="EMBL" id="JAPFFF010000012">
    <property type="protein sequence ID" value="KAK8876072.1"/>
    <property type="molecule type" value="Genomic_DNA"/>
</dbReference>
<reference evidence="2 3" key="1">
    <citation type="submission" date="2024-04" db="EMBL/GenBank/DDBJ databases">
        <title>Tritrichomonas musculus Genome.</title>
        <authorList>
            <person name="Alves-Ferreira E."/>
            <person name="Grigg M."/>
            <person name="Lorenzi H."/>
            <person name="Galac M."/>
        </authorList>
    </citation>
    <scope>NUCLEOTIDE SEQUENCE [LARGE SCALE GENOMIC DNA]</scope>
    <source>
        <strain evidence="2 3">EAF2021</strain>
    </source>
</reference>